<feature type="compositionally biased region" description="Polar residues" evidence="1">
    <location>
        <begin position="30"/>
        <end position="45"/>
    </location>
</feature>
<evidence type="ECO:0000256" key="1">
    <source>
        <dbReference type="SAM" id="MobiDB-lite"/>
    </source>
</evidence>
<dbReference type="VEuPathDB" id="FungiDB:F4678DRAFT_16618"/>
<protein>
    <submittedName>
        <fullName evidence="2">Uncharacterized protein</fullName>
    </submittedName>
</protein>
<feature type="compositionally biased region" description="Polar residues" evidence="1">
    <location>
        <begin position="53"/>
        <end position="63"/>
    </location>
</feature>
<dbReference type="AlphaFoldDB" id="A0A9W8TH46"/>
<feature type="compositionally biased region" description="Polar residues" evidence="1">
    <location>
        <begin position="10"/>
        <end position="20"/>
    </location>
</feature>
<gene>
    <name evidence="2" type="ORF">NPX13_g10084</name>
</gene>
<keyword evidence="3" id="KW-1185">Reference proteome</keyword>
<comment type="caution">
    <text evidence="2">The sequence shown here is derived from an EMBL/GenBank/DDBJ whole genome shotgun (WGS) entry which is preliminary data.</text>
</comment>
<name>A0A9W8TH46_9PEZI</name>
<feature type="region of interest" description="Disordered" evidence="1">
    <location>
        <begin position="1"/>
        <end position="74"/>
    </location>
</feature>
<evidence type="ECO:0000313" key="2">
    <source>
        <dbReference type="EMBL" id="KAJ3556683.1"/>
    </source>
</evidence>
<proteinExistence type="predicted"/>
<dbReference type="EMBL" id="JANPWZ010002707">
    <property type="protein sequence ID" value="KAJ3556683.1"/>
    <property type="molecule type" value="Genomic_DNA"/>
</dbReference>
<dbReference type="Proteomes" id="UP001148614">
    <property type="component" value="Unassembled WGS sequence"/>
</dbReference>
<evidence type="ECO:0000313" key="3">
    <source>
        <dbReference type="Proteomes" id="UP001148614"/>
    </source>
</evidence>
<sequence length="157" mass="17681">MPDVSGDGGSNQDTNTQDWQMSDVDDETDQNANNPDPTPKNTSLETPPAGRSSALTTFVSSPPSLELHDTSQPNLLQDSRKMMILMRRDGEWEDVKECRRCSIIDTIEKVRNDNPEQDWLLYNKDGRGITIEQCPTHEDDFICLNIDQNGFPADLIL</sequence>
<accession>A0A9W8TH46</accession>
<organism evidence="2 3">
    <name type="scientific">Xylaria arbuscula</name>
    <dbReference type="NCBI Taxonomy" id="114810"/>
    <lineage>
        <taxon>Eukaryota</taxon>
        <taxon>Fungi</taxon>
        <taxon>Dikarya</taxon>
        <taxon>Ascomycota</taxon>
        <taxon>Pezizomycotina</taxon>
        <taxon>Sordariomycetes</taxon>
        <taxon>Xylariomycetidae</taxon>
        <taxon>Xylariales</taxon>
        <taxon>Xylariaceae</taxon>
        <taxon>Xylaria</taxon>
    </lineage>
</organism>
<reference evidence="2" key="1">
    <citation type="submission" date="2022-07" db="EMBL/GenBank/DDBJ databases">
        <title>Genome Sequence of Xylaria arbuscula.</title>
        <authorList>
            <person name="Buettner E."/>
        </authorList>
    </citation>
    <scope>NUCLEOTIDE SEQUENCE</scope>
    <source>
        <strain evidence="2">VT107</strain>
    </source>
</reference>